<evidence type="ECO:0000313" key="2">
    <source>
        <dbReference type="Proteomes" id="UP001305779"/>
    </source>
</evidence>
<keyword evidence="2" id="KW-1185">Reference proteome</keyword>
<protein>
    <recommendedName>
        <fullName evidence="3">Cyanamide hydratase</fullName>
    </recommendedName>
</protein>
<dbReference type="PANTHER" id="PTHR35569:SF1">
    <property type="entry name" value="CYANAMIDE HYDRATASE DDI2-RELATED"/>
    <property type="match status" value="1"/>
</dbReference>
<dbReference type="SUPFAM" id="SSF109604">
    <property type="entry name" value="HD-domain/PDEase-like"/>
    <property type="match status" value="1"/>
</dbReference>
<dbReference type="InterPro" id="IPR003607">
    <property type="entry name" value="HD/PDEase_dom"/>
</dbReference>
<dbReference type="NCBIfam" id="TIGR03401">
    <property type="entry name" value="cyanamide_fam"/>
    <property type="match status" value="1"/>
</dbReference>
<proteinExistence type="predicted"/>
<gene>
    <name evidence="1" type="ORF">PRZ48_000297</name>
</gene>
<dbReference type="CDD" id="cd00077">
    <property type="entry name" value="HDc"/>
    <property type="match status" value="1"/>
</dbReference>
<evidence type="ECO:0008006" key="3">
    <source>
        <dbReference type="Google" id="ProtNLM"/>
    </source>
</evidence>
<dbReference type="PANTHER" id="PTHR35569">
    <property type="entry name" value="CYANAMIDE HYDRATASE DDI2-RELATED"/>
    <property type="match status" value="1"/>
</dbReference>
<reference evidence="1 2" key="1">
    <citation type="journal article" date="2023" name="G3 (Bethesda)">
        <title>A chromosome-level genome assembly of Zasmidium syzygii isolated from banana leaves.</title>
        <authorList>
            <person name="van Westerhoven A.C."/>
            <person name="Mehrabi R."/>
            <person name="Talebi R."/>
            <person name="Steentjes M.B.F."/>
            <person name="Corcolon B."/>
            <person name="Chong P.A."/>
            <person name="Kema G.H.J."/>
            <person name="Seidl M.F."/>
        </authorList>
    </citation>
    <scope>NUCLEOTIDE SEQUENCE [LARGE SCALE GENOMIC DNA]</scope>
    <source>
        <strain evidence="1 2">P124</strain>
    </source>
</reference>
<dbReference type="Gene3D" id="1.10.3210.10">
    <property type="entry name" value="Hypothetical protein af1432"/>
    <property type="match status" value="1"/>
</dbReference>
<accession>A0ABR0EZT0</accession>
<dbReference type="Proteomes" id="UP001305779">
    <property type="component" value="Unassembled WGS sequence"/>
</dbReference>
<sequence>MPPSTSIADLATHGWTPVPRSLSTLLSTRPNPVPSTPIPLSALQPLPSTPLSALQPLPSTPLIDMVTTYARTHLSTQTFAHSMRVYYFSLAILHAHFPSWLDEGLSKETLLLTCLLHDIATTDEAMEKTFLSFEFAGGFTALSLLSALHAPQIQSESVAETIIRHQDLGETGCVSRLTIIHFATVLDNAGLNAELVHRSTIEEIVGVWPREGWSGCFAGVVRAEVEGKGWCNTTRIEGFAEMVEGNEVMREWD</sequence>
<dbReference type="EMBL" id="JAXOVC010000001">
    <property type="protein sequence ID" value="KAK4506565.1"/>
    <property type="molecule type" value="Genomic_DNA"/>
</dbReference>
<organism evidence="1 2">
    <name type="scientific">Zasmidium cellare</name>
    <name type="common">Wine cellar mold</name>
    <name type="synonym">Racodium cellare</name>
    <dbReference type="NCBI Taxonomy" id="395010"/>
    <lineage>
        <taxon>Eukaryota</taxon>
        <taxon>Fungi</taxon>
        <taxon>Dikarya</taxon>
        <taxon>Ascomycota</taxon>
        <taxon>Pezizomycotina</taxon>
        <taxon>Dothideomycetes</taxon>
        <taxon>Dothideomycetidae</taxon>
        <taxon>Mycosphaerellales</taxon>
        <taxon>Mycosphaerellaceae</taxon>
        <taxon>Zasmidium</taxon>
    </lineage>
</organism>
<name>A0ABR0EZT0_ZASCE</name>
<comment type="caution">
    <text evidence="1">The sequence shown here is derived from an EMBL/GenBank/DDBJ whole genome shotgun (WGS) entry which is preliminary data.</text>
</comment>
<evidence type="ECO:0000313" key="1">
    <source>
        <dbReference type="EMBL" id="KAK4506565.1"/>
    </source>
</evidence>
<dbReference type="InterPro" id="IPR017771">
    <property type="entry name" value="Cyanamide_hydratase_HD"/>
</dbReference>